<dbReference type="HAMAP" id="MF_02008">
    <property type="entry name" value="Tyr_tRNA_synth_type3"/>
    <property type="match status" value="1"/>
</dbReference>
<dbReference type="AlphaFoldDB" id="A0A0W8F9M3"/>
<dbReference type="PANTHER" id="PTHR46264">
    <property type="entry name" value="TYROSINE-TRNA LIGASE"/>
    <property type="match status" value="1"/>
</dbReference>
<dbReference type="GO" id="GO:0005737">
    <property type="term" value="C:cytoplasm"/>
    <property type="evidence" value="ECO:0007669"/>
    <property type="project" value="InterPro"/>
</dbReference>
<keyword evidence="7 10" id="KW-0030">Aminoacyl-tRNA synthetase</keyword>
<organism evidence="10">
    <name type="scientific">hydrocarbon metagenome</name>
    <dbReference type="NCBI Taxonomy" id="938273"/>
    <lineage>
        <taxon>unclassified sequences</taxon>
        <taxon>metagenomes</taxon>
        <taxon>ecological metagenomes</taxon>
    </lineage>
</organism>
<keyword evidence="5" id="KW-0067">ATP-binding</keyword>
<evidence type="ECO:0000256" key="4">
    <source>
        <dbReference type="ARBA" id="ARBA00022741"/>
    </source>
</evidence>
<dbReference type="InterPro" id="IPR050489">
    <property type="entry name" value="Tyr-tRNA_synthase"/>
</dbReference>
<dbReference type="Gene3D" id="1.10.240.10">
    <property type="entry name" value="Tyrosyl-Transfer RNA Synthetase"/>
    <property type="match status" value="1"/>
</dbReference>
<evidence type="ECO:0000256" key="2">
    <source>
        <dbReference type="ARBA" id="ARBA00022490"/>
    </source>
</evidence>
<dbReference type="CDD" id="cd00805">
    <property type="entry name" value="TyrRS_core"/>
    <property type="match status" value="1"/>
</dbReference>
<name>A0A0W8F9M3_9ZZZZ</name>
<dbReference type="PRINTS" id="PR01040">
    <property type="entry name" value="TRNASYNTHTYR"/>
</dbReference>
<keyword evidence="2" id="KW-0963">Cytoplasm</keyword>
<dbReference type="PIRSF" id="PIRSF006588">
    <property type="entry name" value="TyrRS_arch_euk"/>
    <property type="match status" value="1"/>
</dbReference>
<accession>A0A0W8F9M3</accession>
<dbReference type="GO" id="GO:0004831">
    <property type="term" value="F:tyrosine-tRNA ligase activity"/>
    <property type="evidence" value="ECO:0007669"/>
    <property type="project" value="UniProtKB-EC"/>
</dbReference>
<reference evidence="10" key="1">
    <citation type="journal article" date="2015" name="Proc. Natl. Acad. Sci. U.S.A.">
        <title>Networks of energetic and metabolic interactions define dynamics in microbial communities.</title>
        <authorList>
            <person name="Embree M."/>
            <person name="Liu J.K."/>
            <person name="Al-Bassam M.M."/>
            <person name="Zengler K."/>
        </authorList>
    </citation>
    <scope>NUCLEOTIDE SEQUENCE</scope>
</reference>
<evidence type="ECO:0000256" key="3">
    <source>
        <dbReference type="ARBA" id="ARBA00022598"/>
    </source>
</evidence>
<dbReference type="PANTHER" id="PTHR46264:SF4">
    <property type="entry name" value="TYROSINE--TRNA LIGASE, CYTOPLASMIC"/>
    <property type="match status" value="1"/>
</dbReference>
<dbReference type="NCBIfam" id="NF006330">
    <property type="entry name" value="PRK08560.1"/>
    <property type="match status" value="1"/>
</dbReference>
<dbReference type="InterPro" id="IPR023684">
    <property type="entry name" value="Tyr-tRNA-ligase_3"/>
</dbReference>
<dbReference type="InterPro" id="IPR002305">
    <property type="entry name" value="aa-tRNA-synth_Ic"/>
</dbReference>
<dbReference type="InterPro" id="IPR023617">
    <property type="entry name" value="Tyr-tRNA-ligase_arc/euk-type"/>
</dbReference>
<gene>
    <name evidence="10" type="ORF">ASZ90_012735</name>
</gene>
<evidence type="ECO:0000256" key="5">
    <source>
        <dbReference type="ARBA" id="ARBA00022840"/>
    </source>
</evidence>
<keyword evidence="6" id="KW-0648">Protein biosynthesis</keyword>
<evidence type="ECO:0000256" key="6">
    <source>
        <dbReference type="ARBA" id="ARBA00022917"/>
    </source>
</evidence>
<dbReference type="EC" id="6.1.1.1" evidence="1"/>
<evidence type="ECO:0000313" key="10">
    <source>
        <dbReference type="EMBL" id="KUG17563.1"/>
    </source>
</evidence>
<comment type="catalytic activity">
    <reaction evidence="9">
        <text>tRNA(Tyr) + L-tyrosine + ATP = L-tyrosyl-tRNA(Tyr) + AMP + diphosphate + H(+)</text>
        <dbReference type="Rhea" id="RHEA:10220"/>
        <dbReference type="Rhea" id="RHEA-COMP:9706"/>
        <dbReference type="Rhea" id="RHEA-COMP:9707"/>
        <dbReference type="ChEBI" id="CHEBI:15378"/>
        <dbReference type="ChEBI" id="CHEBI:30616"/>
        <dbReference type="ChEBI" id="CHEBI:33019"/>
        <dbReference type="ChEBI" id="CHEBI:58315"/>
        <dbReference type="ChEBI" id="CHEBI:78442"/>
        <dbReference type="ChEBI" id="CHEBI:78536"/>
        <dbReference type="ChEBI" id="CHEBI:456215"/>
        <dbReference type="EC" id="6.1.1.1"/>
    </reaction>
</comment>
<dbReference type="InterPro" id="IPR002307">
    <property type="entry name" value="Tyr-tRNA-ligase"/>
</dbReference>
<proteinExistence type="inferred from homology"/>
<dbReference type="InterPro" id="IPR014729">
    <property type="entry name" value="Rossmann-like_a/b/a_fold"/>
</dbReference>
<evidence type="ECO:0000256" key="7">
    <source>
        <dbReference type="ARBA" id="ARBA00023146"/>
    </source>
</evidence>
<dbReference type="EMBL" id="LNQE01001433">
    <property type="protein sequence ID" value="KUG17563.1"/>
    <property type="molecule type" value="Genomic_DNA"/>
</dbReference>
<dbReference type="Gene3D" id="3.40.50.620">
    <property type="entry name" value="HUPs"/>
    <property type="match status" value="1"/>
</dbReference>
<keyword evidence="3 10" id="KW-0436">Ligase</keyword>
<keyword evidence="4" id="KW-0547">Nucleotide-binding</keyword>
<dbReference type="GO" id="GO:0005524">
    <property type="term" value="F:ATP binding"/>
    <property type="evidence" value="ECO:0007669"/>
    <property type="project" value="UniProtKB-KW"/>
</dbReference>
<protein>
    <recommendedName>
        <fullName evidence="1">tyrosine--tRNA ligase</fullName>
        <ecNumber evidence="1">6.1.1.1</ecNumber>
    </recommendedName>
    <alternativeName>
        <fullName evidence="8">Tyrosyl-tRNA synthetase</fullName>
    </alternativeName>
</protein>
<dbReference type="Pfam" id="PF00579">
    <property type="entry name" value="tRNA-synt_1b"/>
    <property type="match status" value="1"/>
</dbReference>
<evidence type="ECO:0000256" key="1">
    <source>
        <dbReference type="ARBA" id="ARBA00013160"/>
    </source>
</evidence>
<comment type="caution">
    <text evidence="10">The sequence shown here is derived from an EMBL/GenBank/DDBJ whole genome shotgun (WGS) entry which is preliminary data.</text>
</comment>
<evidence type="ECO:0000256" key="8">
    <source>
        <dbReference type="ARBA" id="ARBA00033323"/>
    </source>
</evidence>
<dbReference type="SUPFAM" id="SSF52374">
    <property type="entry name" value="Nucleotidylyl transferase"/>
    <property type="match status" value="1"/>
</dbReference>
<evidence type="ECO:0000256" key="9">
    <source>
        <dbReference type="ARBA" id="ARBA00048248"/>
    </source>
</evidence>
<dbReference type="GO" id="GO:0006437">
    <property type="term" value="P:tyrosyl-tRNA aminoacylation"/>
    <property type="evidence" value="ECO:0007669"/>
    <property type="project" value="InterPro"/>
</dbReference>
<dbReference type="NCBIfam" id="TIGR00234">
    <property type="entry name" value="tyrS"/>
    <property type="match status" value="1"/>
</dbReference>
<sequence>MDKLELVMRNTEEIVTVDELKGLLEKPSRPRAYVGYETSGKVHLGHMLTANKLLDLQRAGFDVVVLLADLHAFLNEKGTLEEVRQIADYNRDCFMALGLDPERTEFVYGTDYQLQPDFMLKILQMARNTSLNRARRSMDEVSRNAENPMVSQMIYPLMQAVDIADLKIDLAVGGIDQRKIHMLAREELPRLGLPAPVCLHTPLIPGLNGEKMSSSKGNNIAVDEPAQDVEKKIKSAFCPAKVVENNPVLAICKYHVFPRMEAGMTISRPEKFGGDVHYDNYEQLEADFVSGAMHPMDLKKACADCMIEILAPVREKMKV</sequence>